<organism evidence="2 3">
    <name type="scientific">Forsythia ovata</name>
    <dbReference type="NCBI Taxonomy" id="205694"/>
    <lineage>
        <taxon>Eukaryota</taxon>
        <taxon>Viridiplantae</taxon>
        <taxon>Streptophyta</taxon>
        <taxon>Embryophyta</taxon>
        <taxon>Tracheophyta</taxon>
        <taxon>Spermatophyta</taxon>
        <taxon>Magnoliopsida</taxon>
        <taxon>eudicotyledons</taxon>
        <taxon>Gunneridae</taxon>
        <taxon>Pentapetalae</taxon>
        <taxon>asterids</taxon>
        <taxon>lamiids</taxon>
        <taxon>Lamiales</taxon>
        <taxon>Oleaceae</taxon>
        <taxon>Forsythieae</taxon>
        <taxon>Forsythia</taxon>
    </lineage>
</organism>
<reference evidence="3" key="1">
    <citation type="submission" date="2024-07" db="EMBL/GenBank/DDBJ databases">
        <title>Two chromosome-level genome assemblies of Korean endemic species Abeliophyllum distichum and Forsythia ovata (Oleaceae).</title>
        <authorList>
            <person name="Jang H."/>
        </authorList>
    </citation>
    <scope>NUCLEOTIDE SEQUENCE [LARGE SCALE GENOMIC DNA]</scope>
</reference>
<keyword evidence="3" id="KW-1185">Reference proteome</keyword>
<dbReference type="EMBL" id="JBFOLJ010000010">
    <property type="protein sequence ID" value="KAL2502489.1"/>
    <property type="molecule type" value="Genomic_DNA"/>
</dbReference>
<accession>A0ABD1SP51</accession>
<evidence type="ECO:0000313" key="3">
    <source>
        <dbReference type="Proteomes" id="UP001604277"/>
    </source>
</evidence>
<sequence>MGNKGPSRQSQEKHTMCQFISTPRVDIQGLRERPTIASLPGVGGHDKGKASVGDVRMEEIDISPIVEELQRFNANEVATTRYARTHERKNYNTRSSRLVLPRSR</sequence>
<proteinExistence type="predicted"/>
<dbReference type="Proteomes" id="UP001604277">
    <property type="component" value="Unassembled WGS sequence"/>
</dbReference>
<evidence type="ECO:0000256" key="1">
    <source>
        <dbReference type="SAM" id="MobiDB-lite"/>
    </source>
</evidence>
<dbReference type="AlphaFoldDB" id="A0ABD1SP51"/>
<gene>
    <name evidence="2" type="ORF">Fot_36337</name>
</gene>
<evidence type="ECO:0000313" key="2">
    <source>
        <dbReference type="EMBL" id="KAL2502489.1"/>
    </source>
</evidence>
<name>A0ABD1SP51_9LAMI</name>
<feature type="region of interest" description="Disordered" evidence="1">
    <location>
        <begin position="84"/>
        <end position="104"/>
    </location>
</feature>
<protein>
    <submittedName>
        <fullName evidence="2">Uncharacterized protein</fullName>
    </submittedName>
</protein>
<comment type="caution">
    <text evidence="2">The sequence shown here is derived from an EMBL/GenBank/DDBJ whole genome shotgun (WGS) entry which is preliminary data.</text>
</comment>